<reference evidence="1 2" key="1">
    <citation type="submission" date="2016-10" db="EMBL/GenBank/DDBJ databases">
        <authorList>
            <person name="de Groot N.N."/>
        </authorList>
    </citation>
    <scope>NUCLEOTIDE SEQUENCE [LARGE SCALE GENOMIC DNA]</scope>
    <source>
        <strain evidence="1 2">DSM 23421</strain>
    </source>
</reference>
<gene>
    <name evidence="1" type="ORF">SAMN05421636_11076</name>
</gene>
<dbReference type="STRING" id="641691.SAMN05421636_11076"/>
<sequence>MASPRGTADTGYSEFAHGGSYLSQSSRNLMLNPKSVNFVELFSYTGQRKRISLEDAK</sequence>
<dbReference type="AlphaFoldDB" id="A0A1G7HWU1"/>
<organism evidence="1 2">
    <name type="scientific">Pricia antarctica</name>
    <dbReference type="NCBI Taxonomy" id="641691"/>
    <lineage>
        <taxon>Bacteria</taxon>
        <taxon>Pseudomonadati</taxon>
        <taxon>Bacteroidota</taxon>
        <taxon>Flavobacteriia</taxon>
        <taxon>Flavobacteriales</taxon>
        <taxon>Flavobacteriaceae</taxon>
        <taxon>Pricia</taxon>
    </lineage>
</organism>
<evidence type="ECO:0000313" key="1">
    <source>
        <dbReference type="EMBL" id="SDF04808.1"/>
    </source>
</evidence>
<dbReference type="EMBL" id="FNAO01000010">
    <property type="protein sequence ID" value="SDF04808.1"/>
    <property type="molecule type" value="Genomic_DNA"/>
</dbReference>
<dbReference type="Proteomes" id="UP000199109">
    <property type="component" value="Unassembled WGS sequence"/>
</dbReference>
<name>A0A1G7HWU1_9FLAO</name>
<evidence type="ECO:0000313" key="2">
    <source>
        <dbReference type="Proteomes" id="UP000199109"/>
    </source>
</evidence>
<protein>
    <submittedName>
        <fullName evidence="1">Uncharacterized protein</fullName>
    </submittedName>
</protein>
<keyword evidence="2" id="KW-1185">Reference proteome</keyword>
<proteinExistence type="predicted"/>
<accession>A0A1G7HWU1</accession>